<dbReference type="RefSeq" id="WP_169283872.1">
    <property type="nucleotide sequence ID" value="NZ_CP051680.1"/>
</dbReference>
<evidence type="ECO:0000313" key="4">
    <source>
        <dbReference type="Proteomes" id="UP000502248"/>
    </source>
</evidence>
<feature type="domain" description="DUF2062" evidence="2">
    <location>
        <begin position="9"/>
        <end position="148"/>
    </location>
</feature>
<organism evidence="3 4">
    <name type="scientific">Cohnella herbarum</name>
    <dbReference type="NCBI Taxonomy" id="2728023"/>
    <lineage>
        <taxon>Bacteria</taxon>
        <taxon>Bacillati</taxon>
        <taxon>Bacillota</taxon>
        <taxon>Bacilli</taxon>
        <taxon>Bacillales</taxon>
        <taxon>Paenibacillaceae</taxon>
        <taxon>Cohnella</taxon>
    </lineage>
</organism>
<reference evidence="3 4" key="1">
    <citation type="submission" date="2020-04" db="EMBL/GenBank/DDBJ databases">
        <title>Genome sequencing of novel species.</title>
        <authorList>
            <person name="Heo J."/>
            <person name="Kim S.-J."/>
            <person name="Kim J.-S."/>
            <person name="Hong S.-B."/>
            <person name="Kwon S.-W."/>
        </authorList>
    </citation>
    <scope>NUCLEOTIDE SEQUENCE [LARGE SCALE GENOMIC DNA]</scope>
    <source>
        <strain evidence="3 4">MFER-1</strain>
    </source>
</reference>
<feature type="transmembrane region" description="Helical" evidence="1">
    <location>
        <begin position="21"/>
        <end position="38"/>
    </location>
</feature>
<dbReference type="PANTHER" id="PTHR40547:SF1">
    <property type="entry name" value="SLL0298 PROTEIN"/>
    <property type="match status" value="1"/>
</dbReference>
<dbReference type="Proteomes" id="UP000502248">
    <property type="component" value="Chromosome"/>
</dbReference>
<evidence type="ECO:0000313" key="3">
    <source>
        <dbReference type="EMBL" id="QJD87629.1"/>
    </source>
</evidence>
<dbReference type="KEGG" id="cheb:HH215_33565"/>
<gene>
    <name evidence="3" type="ORF">HH215_33565</name>
</gene>
<feature type="transmembrane region" description="Helical" evidence="1">
    <location>
        <begin position="67"/>
        <end position="83"/>
    </location>
</feature>
<keyword evidence="1" id="KW-0472">Membrane</keyword>
<dbReference type="InterPro" id="IPR018639">
    <property type="entry name" value="DUF2062"/>
</dbReference>
<keyword evidence="1" id="KW-1133">Transmembrane helix</keyword>
<protein>
    <submittedName>
        <fullName evidence="3">DUF2062 domain-containing protein</fullName>
    </submittedName>
</protein>
<evidence type="ECO:0000256" key="1">
    <source>
        <dbReference type="SAM" id="Phobius"/>
    </source>
</evidence>
<dbReference type="AlphaFoldDB" id="A0A7Z2VR56"/>
<name>A0A7Z2VR56_9BACL</name>
<dbReference type="Pfam" id="PF09835">
    <property type="entry name" value="DUF2062"/>
    <property type="match status" value="1"/>
</dbReference>
<proteinExistence type="predicted"/>
<keyword evidence="1" id="KW-0812">Transmembrane</keyword>
<sequence length="163" mass="18505">MHRLQQIRRWLKYKYMMLIRAKGGASIVAMGFAIGLAIEMFTLPTLGFAFVLIFPLCYLLKGNMPAALIGFVVGKVIYIPMMYPNSKVGGWILPKNLSFHLAIFPEWFNHLLLTNLKLIVGGMVDGAILGMICYFPIKMSLNAYKLKRKDKRKMIRTKVEASS</sequence>
<dbReference type="EMBL" id="CP051680">
    <property type="protein sequence ID" value="QJD87629.1"/>
    <property type="molecule type" value="Genomic_DNA"/>
</dbReference>
<keyword evidence="4" id="KW-1185">Reference proteome</keyword>
<accession>A0A7Z2VR56</accession>
<evidence type="ECO:0000259" key="2">
    <source>
        <dbReference type="Pfam" id="PF09835"/>
    </source>
</evidence>
<dbReference type="PANTHER" id="PTHR40547">
    <property type="entry name" value="SLL0298 PROTEIN"/>
    <property type="match status" value="1"/>
</dbReference>
<feature type="transmembrane region" description="Helical" evidence="1">
    <location>
        <begin position="44"/>
        <end position="60"/>
    </location>
</feature>
<feature type="transmembrane region" description="Helical" evidence="1">
    <location>
        <begin position="118"/>
        <end position="137"/>
    </location>
</feature>